<keyword evidence="3" id="KW-1185">Reference proteome</keyword>
<comment type="caution">
    <text evidence="2">The sequence shown here is derived from an EMBL/GenBank/DDBJ whole genome shotgun (WGS) entry which is preliminary data.</text>
</comment>
<protein>
    <recommendedName>
        <fullName evidence="4">DUF3558 domain-containing protein</fullName>
    </recommendedName>
</protein>
<evidence type="ECO:0008006" key="4">
    <source>
        <dbReference type="Google" id="ProtNLM"/>
    </source>
</evidence>
<dbReference type="EMBL" id="JAMTCK010000018">
    <property type="protein sequence ID" value="MCP2169317.1"/>
    <property type="molecule type" value="Genomic_DNA"/>
</dbReference>
<evidence type="ECO:0000313" key="3">
    <source>
        <dbReference type="Proteomes" id="UP001206128"/>
    </source>
</evidence>
<evidence type="ECO:0000256" key="1">
    <source>
        <dbReference type="SAM" id="MobiDB-lite"/>
    </source>
</evidence>
<feature type="compositionally biased region" description="Polar residues" evidence="1">
    <location>
        <begin position="46"/>
        <end position="55"/>
    </location>
</feature>
<name>A0AAE3GKU2_9PSEU</name>
<proteinExistence type="predicted"/>
<feature type="region of interest" description="Disordered" evidence="1">
    <location>
        <begin position="41"/>
        <end position="70"/>
    </location>
</feature>
<organism evidence="2 3">
    <name type="scientific">Goodfellowiella coeruleoviolacea</name>
    <dbReference type="NCBI Taxonomy" id="334858"/>
    <lineage>
        <taxon>Bacteria</taxon>
        <taxon>Bacillati</taxon>
        <taxon>Actinomycetota</taxon>
        <taxon>Actinomycetes</taxon>
        <taxon>Pseudonocardiales</taxon>
        <taxon>Pseudonocardiaceae</taxon>
        <taxon>Goodfellowiella</taxon>
    </lineage>
</organism>
<dbReference type="Pfam" id="PF12079">
    <property type="entry name" value="DUF3558"/>
    <property type="match status" value="1"/>
</dbReference>
<accession>A0AAE3GKU2</accession>
<dbReference type="Proteomes" id="UP001206128">
    <property type="component" value="Unassembled WGS sequence"/>
</dbReference>
<evidence type="ECO:0000313" key="2">
    <source>
        <dbReference type="EMBL" id="MCP2169317.1"/>
    </source>
</evidence>
<gene>
    <name evidence="2" type="ORF">LX83_006202</name>
</gene>
<sequence length="216" mass="22351">MISPTTARRAVARATAGVLVGLVLVGLVLVGCASGVTGGTPVASPGASSGANSVRGSRGADAENLPARPEELRVDGVDPCRLLTAEQQRELGADVAPSLDVDNADDFGNHACAYSKYRGEPRYGWSIVAVAQEGATVWLREKRASDARVVRVGDFGAVEIRVGADTACSVVVDVAEGQNLDVQFTLITAGALTQDEMCAKAGQGAELAVRTLRTMR</sequence>
<dbReference type="AlphaFoldDB" id="A0AAE3GKU2"/>
<dbReference type="InterPro" id="IPR024520">
    <property type="entry name" value="DUF3558"/>
</dbReference>
<reference evidence="2" key="1">
    <citation type="submission" date="2022-06" db="EMBL/GenBank/DDBJ databases">
        <title>Genomic Encyclopedia of Archaeal and Bacterial Type Strains, Phase II (KMG-II): from individual species to whole genera.</title>
        <authorList>
            <person name="Goeker M."/>
        </authorList>
    </citation>
    <scope>NUCLEOTIDE SEQUENCE</scope>
    <source>
        <strain evidence="2">DSM 43935</strain>
    </source>
</reference>